<keyword evidence="4" id="KW-0653">Protein transport</keyword>
<evidence type="ECO:0000256" key="2">
    <source>
        <dbReference type="ARBA" id="ARBA00005982"/>
    </source>
</evidence>
<keyword evidence="6 8" id="KW-0472">Membrane</keyword>
<organism evidence="9 10">
    <name type="scientific">Aplysia californica</name>
    <name type="common">California sea hare</name>
    <dbReference type="NCBI Taxonomy" id="6500"/>
    <lineage>
        <taxon>Eukaryota</taxon>
        <taxon>Metazoa</taxon>
        <taxon>Spiralia</taxon>
        <taxon>Lophotrochozoa</taxon>
        <taxon>Mollusca</taxon>
        <taxon>Gastropoda</taxon>
        <taxon>Heterobranchia</taxon>
        <taxon>Euthyneura</taxon>
        <taxon>Tectipleura</taxon>
        <taxon>Aplysiida</taxon>
        <taxon>Aplysioidea</taxon>
        <taxon>Aplysiidae</taxon>
        <taxon>Aplysia</taxon>
    </lineage>
</organism>
<feature type="transmembrane region" description="Helical" evidence="8">
    <location>
        <begin position="347"/>
        <end position="367"/>
    </location>
</feature>
<feature type="transmembrane region" description="Helical" evidence="8">
    <location>
        <begin position="64"/>
        <end position="83"/>
    </location>
</feature>
<feature type="transmembrane region" description="Helical" evidence="8">
    <location>
        <begin position="126"/>
        <end position="144"/>
    </location>
</feature>
<comment type="similarity">
    <text evidence="2">Belongs to the major facilitator superfamily. Proton-dependent oligopeptide transporter (POT/PTR) (TC 2.A.17) family.</text>
</comment>
<dbReference type="Proteomes" id="UP000694888">
    <property type="component" value="Unplaced"/>
</dbReference>
<proteinExistence type="inferred from homology"/>
<feature type="transmembrane region" description="Helical" evidence="8">
    <location>
        <begin position="95"/>
        <end position="114"/>
    </location>
</feature>
<dbReference type="GeneID" id="101855861"/>
<feature type="transmembrane region" description="Helical" evidence="8">
    <location>
        <begin position="516"/>
        <end position="539"/>
    </location>
</feature>
<gene>
    <name evidence="10" type="primary">LOC101855861</name>
</gene>
<feature type="transmembrane region" description="Helical" evidence="8">
    <location>
        <begin position="243"/>
        <end position="262"/>
    </location>
</feature>
<dbReference type="Gene3D" id="1.20.1250.20">
    <property type="entry name" value="MFS general substrate transporter like domains"/>
    <property type="match status" value="1"/>
</dbReference>
<accession>A0ABM0JKH5</accession>
<sequence length="594" mass="65524">MPPSPTTTYERVGYQTDTETLVVPGLDEGRRLNRGDPHKNTAPFNRKKILVTLCILITEMCERLTYYSIVAGLVLFSNSHLGISETDATTINQVFSGFVYLIPIIGGFLADSYFGRFKTILGSIAIYMIGLVLLPIAAIDFSQWGADALSVDGQRALFFLGLVFVALGTGGIKANVGPFGAEQVETMGNEAVQSFFNWSVNEVLLELQYDFMKHKIAFFQFIGDLFYILQTVSMSCFTLMDTVVYFLLLSTGSILTTAWKILVQGCKSGSRSGQYKDDVKDTQMLSKAKRSHGGDYEDHLVDGVKSVIKVIPFCLLVIMYWAIYAQMSNTFFVQAERMDIRVGDINLPAAALNVFNTISIIVLIPIVDRGLYPCFEKMGKPLTYLKRIGIGMVVAALAVIVAGVVEIYRKEAMNEPGGMHVQTLSDTQFNASSMSVFVQVPQFTLIGISEIFTSITSLEFAYNQAPIAMQGLLTGLFLAASGLGNWISSIILIIVKEATKDDPWWGDEINDTKMENLLFLLGGLMMLNFFVFCIVAHYYNYQDPSTFERPDEDENDVNEDGIKAGGEGGSYRTFSEKSPVNGIENAADGGTTYP</sequence>
<dbReference type="PANTHER" id="PTHR11654">
    <property type="entry name" value="OLIGOPEPTIDE TRANSPORTER-RELATED"/>
    <property type="match status" value="1"/>
</dbReference>
<feature type="transmembrane region" description="Helical" evidence="8">
    <location>
        <begin position="156"/>
        <end position="176"/>
    </location>
</feature>
<dbReference type="InterPro" id="IPR036259">
    <property type="entry name" value="MFS_trans_sf"/>
</dbReference>
<evidence type="ECO:0000256" key="3">
    <source>
        <dbReference type="ARBA" id="ARBA00022692"/>
    </source>
</evidence>
<comment type="subcellular location">
    <subcellularLocation>
        <location evidence="1">Membrane</location>
        <topology evidence="1">Multi-pass membrane protein</topology>
    </subcellularLocation>
</comment>
<evidence type="ECO:0000256" key="8">
    <source>
        <dbReference type="SAM" id="Phobius"/>
    </source>
</evidence>
<name>A0ABM0JKH5_APLCA</name>
<keyword evidence="4" id="KW-0571">Peptide transport</keyword>
<feature type="transmembrane region" description="Helical" evidence="8">
    <location>
        <begin position="307"/>
        <end position="327"/>
    </location>
</feature>
<evidence type="ECO:0000256" key="4">
    <source>
        <dbReference type="ARBA" id="ARBA00022856"/>
    </source>
</evidence>
<evidence type="ECO:0000313" key="10">
    <source>
        <dbReference type="RefSeq" id="XP_005095839.3"/>
    </source>
</evidence>
<feature type="region of interest" description="Disordered" evidence="7">
    <location>
        <begin position="547"/>
        <end position="594"/>
    </location>
</feature>
<reference evidence="10" key="1">
    <citation type="submission" date="2025-08" db="UniProtKB">
        <authorList>
            <consortium name="RefSeq"/>
        </authorList>
    </citation>
    <scope>IDENTIFICATION</scope>
</reference>
<feature type="transmembrane region" description="Helical" evidence="8">
    <location>
        <begin position="388"/>
        <end position="408"/>
    </location>
</feature>
<dbReference type="Pfam" id="PF00854">
    <property type="entry name" value="PTR2"/>
    <property type="match status" value="2"/>
</dbReference>
<dbReference type="SUPFAM" id="SSF103473">
    <property type="entry name" value="MFS general substrate transporter"/>
    <property type="match status" value="2"/>
</dbReference>
<keyword evidence="9" id="KW-1185">Reference proteome</keyword>
<feature type="compositionally biased region" description="Acidic residues" evidence="7">
    <location>
        <begin position="550"/>
        <end position="559"/>
    </location>
</feature>
<keyword evidence="5 8" id="KW-1133">Transmembrane helix</keyword>
<dbReference type="RefSeq" id="XP_005095839.3">
    <property type="nucleotide sequence ID" value="XM_005095782.3"/>
</dbReference>
<feature type="transmembrane region" description="Helical" evidence="8">
    <location>
        <begin position="472"/>
        <end position="495"/>
    </location>
</feature>
<evidence type="ECO:0000313" key="9">
    <source>
        <dbReference type="Proteomes" id="UP000694888"/>
    </source>
</evidence>
<evidence type="ECO:0000256" key="5">
    <source>
        <dbReference type="ARBA" id="ARBA00022989"/>
    </source>
</evidence>
<protein>
    <submittedName>
        <fullName evidence="10">Solute carrier family 15 member 4</fullName>
    </submittedName>
</protein>
<keyword evidence="3 8" id="KW-0812">Transmembrane</keyword>
<evidence type="ECO:0000256" key="7">
    <source>
        <dbReference type="SAM" id="MobiDB-lite"/>
    </source>
</evidence>
<keyword evidence="4" id="KW-0813">Transport</keyword>
<evidence type="ECO:0000256" key="6">
    <source>
        <dbReference type="ARBA" id="ARBA00023136"/>
    </source>
</evidence>
<dbReference type="InterPro" id="IPR000109">
    <property type="entry name" value="POT_fam"/>
</dbReference>
<evidence type="ECO:0000256" key="1">
    <source>
        <dbReference type="ARBA" id="ARBA00004141"/>
    </source>
</evidence>